<sequence length="234" mass="24745">MTVLDVPGVANFRDVGGIAVGNSRVRDGVLFRSGQLAGLTDAGSEFLHGSVHHIVDLRDDMEVSSEPSAIRDIPTTRLPLFVGSVASFFTENAGLTEMYRHLVEQAGPKLVDAMRIIGSSPSTLVHCTVGKDRTGVTVALALSAVGADRDAVIDDYALTASLLPEERNRQVLAYMRSRNLDTPNAIELATASPAPVMRALLAAIDTEFGSAIGYLRAQGLSDAELEALGETLIG</sequence>
<gene>
    <name evidence="3" type="ORF">GCM10017596_25600</name>
</gene>
<dbReference type="PANTHER" id="PTHR31126:SF1">
    <property type="entry name" value="TYROSINE SPECIFIC PROTEIN PHOSPHATASES DOMAIN-CONTAINING PROTEIN"/>
    <property type="match status" value="1"/>
</dbReference>
<comment type="caution">
    <text evidence="3">The sequence shown here is derived from an EMBL/GenBank/DDBJ whole genome shotgun (WGS) entry which is preliminary data.</text>
</comment>
<dbReference type="InterPro" id="IPR029021">
    <property type="entry name" value="Prot-tyrosine_phosphatase-like"/>
</dbReference>
<comment type="similarity">
    <text evidence="1">Belongs to the protein-tyrosine phosphatase family.</text>
</comment>
<dbReference type="AlphaFoldDB" id="A0A9W6HV00"/>
<dbReference type="PANTHER" id="PTHR31126">
    <property type="entry name" value="TYROSINE-PROTEIN PHOSPHATASE"/>
    <property type="match status" value="1"/>
</dbReference>
<organism evidence="3 4">
    <name type="scientific">Microbacterium keratanolyticum</name>
    <dbReference type="NCBI Taxonomy" id="67574"/>
    <lineage>
        <taxon>Bacteria</taxon>
        <taxon>Bacillati</taxon>
        <taxon>Actinomycetota</taxon>
        <taxon>Actinomycetes</taxon>
        <taxon>Micrococcales</taxon>
        <taxon>Microbacteriaceae</taxon>
        <taxon>Microbacterium</taxon>
    </lineage>
</organism>
<evidence type="ECO:0000313" key="4">
    <source>
        <dbReference type="Proteomes" id="UP001142325"/>
    </source>
</evidence>
<evidence type="ECO:0000259" key="2">
    <source>
        <dbReference type="PROSITE" id="PS50056"/>
    </source>
</evidence>
<accession>A0A9W6HV00</accession>
<dbReference type="SUPFAM" id="SSF52799">
    <property type="entry name" value="(Phosphotyrosine protein) phosphatases II"/>
    <property type="match status" value="1"/>
</dbReference>
<dbReference type="InterPro" id="IPR026893">
    <property type="entry name" value="Tyr/Ser_Pase_IphP-type"/>
</dbReference>
<dbReference type="InterPro" id="IPR016130">
    <property type="entry name" value="Tyr_Pase_AS"/>
</dbReference>
<reference evidence="3" key="2">
    <citation type="submission" date="2023-01" db="EMBL/GenBank/DDBJ databases">
        <authorList>
            <person name="Sun Q."/>
            <person name="Evtushenko L."/>
        </authorList>
    </citation>
    <scope>NUCLEOTIDE SEQUENCE</scope>
    <source>
        <strain evidence="3">VKM Ac-1958</strain>
    </source>
</reference>
<dbReference type="Pfam" id="PF13350">
    <property type="entry name" value="Y_phosphatase3"/>
    <property type="match status" value="1"/>
</dbReference>
<evidence type="ECO:0000256" key="1">
    <source>
        <dbReference type="ARBA" id="ARBA00009580"/>
    </source>
</evidence>
<dbReference type="PROSITE" id="PS00383">
    <property type="entry name" value="TYR_PHOSPHATASE_1"/>
    <property type="match status" value="1"/>
</dbReference>
<dbReference type="RefSeq" id="WP_204937674.1">
    <property type="nucleotide sequence ID" value="NZ_BAAAUM010000002.1"/>
</dbReference>
<dbReference type="PROSITE" id="PS50056">
    <property type="entry name" value="TYR_PHOSPHATASE_2"/>
    <property type="match status" value="1"/>
</dbReference>
<feature type="domain" description="Tyrosine specific protein phosphatases" evidence="2">
    <location>
        <begin position="108"/>
        <end position="142"/>
    </location>
</feature>
<dbReference type="GO" id="GO:0004721">
    <property type="term" value="F:phosphoprotein phosphatase activity"/>
    <property type="evidence" value="ECO:0007669"/>
    <property type="project" value="InterPro"/>
</dbReference>
<proteinExistence type="inferred from homology"/>
<dbReference type="Proteomes" id="UP001142325">
    <property type="component" value="Unassembled WGS sequence"/>
</dbReference>
<reference evidence="3" key="1">
    <citation type="journal article" date="2014" name="Int. J. Syst. Evol. Microbiol.">
        <title>Complete genome sequence of Corynebacterium casei LMG S-19264T (=DSM 44701T), isolated from a smear-ripened cheese.</title>
        <authorList>
            <consortium name="US DOE Joint Genome Institute (JGI-PGF)"/>
            <person name="Walter F."/>
            <person name="Albersmeier A."/>
            <person name="Kalinowski J."/>
            <person name="Ruckert C."/>
        </authorList>
    </citation>
    <scope>NUCLEOTIDE SEQUENCE</scope>
    <source>
        <strain evidence="3">VKM Ac-1958</strain>
    </source>
</reference>
<dbReference type="InterPro" id="IPR000387">
    <property type="entry name" value="Tyr_Pase_dom"/>
</dbReference>
<evidence type="ECO:0000313" key="3">
    <source>
        <dbReference type="EMBL" id="GLK02845.1"/>
    </source>
</evidence>
<dbReference type="Gene3D" id="3.90.190.10">
    <property type="entry name" value="Protein tyrosine phosphatase superfamily"/>
    <property type="match status" value="1"/>
</dbReference>
<name>A0A9W6HV00_9MICO</name>
<protein>
    <submittedName>
        <fullName evidence="3">C4-dicarboxylate ABC transporter</fullName>
    </submittedName>
</protein>
<dbReference type="EMBL" id="BSET01000002">
    <property type="protein sequence ID" value="GLK02845.1"/>
    <property type="molecule type" value="Genomic_DNA"/>
</dbReference>
<keyword evidence="4" id="KW-1185">Reference proteome</keyword>